<dbReference type="SUPFAM" id="SSF158573">
    <property type="entry name" value="GINS helical bundle-like"/>
    <property type="match status" value="1"/>
</dbReference>
<gene>
    <name evidence="1" type="ORF">DKX38_015919</name>
</gene>
<proteinExistence type="predicted"/>
<sequence length="92" mass="10485">MDTEESTSVMDNHETLISTTDVVLLKRAWRNEKSAPEILQCTNDLGKHFDETVLAKLPDNYRSILKQSITSEEDAMGNQLLSKSFLHLFLKC</sequence>
<evidence type="ECO:0000313" key="2">
    <source>
        <dbReference type="Proteomes" id="UP000326939"/>
    </source>
</evidence>
<name>A0A5N5L8M0_9ROSI</name>
<organism evidence="1 2">
    <name type="scientific">Salix brachista</name>
    <dbReference type="NCBI Taxonomy" id="2182728"/>
    <lineage>
        <taxon>Eukaryota</taxon>
        <taxon>Viridiplantae</taxon>
        <taxon>Streptophyta</taxon>
        <taxon>Embryophyta</taxon>
        <taxon>Tracheophyta</taxon>
        <taxon>Spermatophyta</taxon>
        <taxon>Magnoliopsida</taxon>
        <taxon>eudicotyledons</taxon>
        <taxon>Gunneridae</taxon>
        <taxon>Pentapetalae</taxon>
        <taxon>rosids</taxon>
        <taxon>fabids</taxon>
        <taxon>Malpighiales</taxon>
        <taxon>Salicaceae</taxon>
        <taxon>Saliceae</taxon>
        <taxon>Salix</taxon>
    </lineage>
</organism>
<evidence type="ECO:0000313" key="1">
    <source>
        <dbReference type="EMBL" id="KAB5538386.1"/>
    </source>
</evidence>
<keyword evidence="2" id="KW-1185">Reference proteome</keyword>
<reference evidence="2" key="1">
    <citation type="journal article" date="2019" name="Gigascience">
        <title>De novo genome assembly of the endangered Acer yangbiense, a plant species with extremely small populations endemic to Yunnan Province, China.</title>
        <authorList>
            <person name="Yang J."/>
            <person name="Wariss H.M."/>
            <person name="Tao L."/>
            <person name="Zhang R."/>
            <person name="Yun Q."/>
            <person name="Hollingsworth P."/>
            <person name="Dao Z."/>
            <person name="Luo G."/>
            <person name="Guo H."/>
            <person name="Ma Y."/>
            <person name="Sun W."/>
        </authorList>
    </citation>
    <scope>NUCLEOTIDE SEQUENCE [LARGE SCALE GENOMIC DNA]</scope>
    <source>
        <strain evidence="2">cv. br00</strain>
    </source>
</reference>
<protein>
    <submittedName>
        <fullName evidence="1">Uncharacterized protein</fullName>
    </submittedName>
</protein>
<dbReference type="InterPro" id="IPR036224">
    <property type="entry name" value="GINS_bundle-like_dom_sf"/>
</dbReference>
<dbReference type="EMBL" id="VDCV01000010">
    <property type="protein sequence ID" value="KAB5538386.1"/>
    <property type="molecule type" value="Genomic_DNA"/>
</dbReference>
<accession>A0A5N5L8M0</accession>
<dbReference type="AlphaFoldDB" id="A0A5N5L8M0"/>
<comment type="caution">
    <text evidence="1">The sequence shown here is derived from an EMBL/GenBank/DDBJ whole genome shotgun (WGS) entry which is preliminary data.</text>
</comment>
<dbReference type="Gene3D" id="1.20.58.1030">
    <property type="match status" value="1"/>
</dbReference>
<dbReference type="Proteomes" id="UP000326939">
    <property type="component" value="Chromosome 10"/>
</dbReference>